<name>A0AAD9BIE8_DISEL</name>
<accession>A0AAD9BIE8</accession>
<keyword evidence="2" id="KW-0812">Transmembrane</keyword>
<evidence type="ECO:0000256" key="1">
    <source>
        <dbReference type="SAM" id="MobiDB-lite"/>
    </source>
</evidence>
<gene>
    <name evidence="3" type="ORF">KUDE01_022921</name>
</gene>
<keyword evidence="3" id="KW-0547">Nucleotide-binding</keyword>
<sequence>MTTWARADNVHSSIYSRADSLFLGWGEEGDWGRLGEKGGERGETWRERVEDGRERRETWRDRGEDGRERRREEMQEIREEVEKVLNKDRRREDRRVTRRDNKRSHMVVEMIPLLLLCSLSLSFAQGRTLGHPYLTTAFPIVP</sequence>
<reference evidence="3" key="1">
    <citation type="submission" date="2023-04" db="EMBL/GenBank/DDBJ databases">
        <title>Chromosome-level genome of Chaenocephalus aceratus.</title>
        <authorList>
            <person name="Park H."/>
        </authorList>
    </citation>
    <scope>NUCLEOTIDE SEQUENCE</scope>
    <source>
        <strain evidence="3">DE</strain>
        <tissue evidence="3">Muscle</tissue>
    </source>
</reference>
<evidence type="ECO:0000313" key="3">
    <source>
        <dbReference type="EMBL" id="KAK1884607.1"/>
    </source>
</evidence>
<evidence type="ECO:0000256" key="2">
    <source>
        <dbReference type="SAM" id="Phobius"/>
    </source>
</evidence>
<keyword evidence="3" id="KW-0378">Hydrolase</keyword>
<dbReference type="GO" id="GO:0004386">
    <property type="term" value="F:helicase activity"/>
    <property type="evidence" value="ECO:0007669"/>
    <property type="project" value="UniProtKB-KW"/>
</dbReference>
<keyword evidence="2" id="KW-0472">Membrane</keyword>
<keyword evidence="3" id="KW-0347">Helicase</keyword>
<feature type="region of interest" description="Disordered" evidence="1">
    <location>
        <begin position="34"/>
        <end position="75"/>
    </location>
</feature>
<feature type="transmembrane region" description="Helical" evidence="2">
    <location>
        <begin position="104"/>
        <end position="124"/>
    </location>
</feature>
<proteinExistence type="predicted"/>
<keyword evidence="2" id="KW-1133">Transmembrane helix</keyword>
<dbReference type="Proteomes" id="UP001228049">
    <property type="component" value="Unassembled WGS sequence"/>
</dbReference>
<evidence type="ECO:0000313" key="4">
    <source>
        <dbReference type="Proteomes" id="UP001228049"/>
    </source>
</evidence>
<keyword evidence="3" id="KW-0067">ATP-binding</keyword>
<dbReference type="EMBL" id="JASDAP010000022">
    <property type="protein sequence ID" value="KAK1884607.1"/>
    <property type="molecule type" value="Genomic_DNA"/>
</dbReference>
<organism evidence="3 4">
    <name type="scientific">Dissostichus eleginoides</name>
    <name type="common">Patagonian toothfish</name>
    <name type="synonym">Dissostichus amissus</name>
    <dbReference type="NCBI Taxonomy" id="100907"/>
    <lineage>
        <taxon>Eukaryota</taxon>
        <taxon>Metazoa</taxon>
        <taxon>Chordata</taxon>
        <taxon>Craniata</taxon>
        <taxon>Vertebrata</taxon>
        <taxon>Euteleostomi</taxon>
        <taxon>Actinopterygii</taxon>
        <taxon>Neopterygii</taxon>
        <taxon>Teleostei</taxon>
        <taxon>Neoteleostei</taxon>
        <taxon>Acanthomorphata</taxon>
        <taxon>Eupercaria</taxon>
        <taxon>Perciformes</taxon>
        <taxon>Notothenioidei</taxon>
        <taxon>Nototheniidae</taxon>
        <taxon>Dissostichus</taxon>
    </lineage>
</organism>
<protein>
    <submittedName>
        <fullName evidence="3">ATP-dependent rRNA helicase SPB4</fullName>
    </submittedName>
</protein>
<dbReference type="AlphaFoldDB" id="A0AAD9BIE8"/>
<keyword evidence="4" id="KW-1185">Reference proteome</keyword>
<comment type="caution">
    <text evidence="3">The sequence shown here is derived from an EMBL/GenBank/DDBJ whole genome shotgun (WGS) entry which is preliminary data.</text>
</comment>